<comment type="caution">
    <text evidence="1">The sequence shown here is derived from an EMBL/GenBank/DDBJ whole genome shotgun (WGS) entry which is preliminary data.</text>
</comment>
<keyword evidence="2" id="KW-1185">Reference proteome</keyword>
<reference evidence="1 2" key="1">
    <citation type="submission" date="2018-07" db="EMBL/GenBank/DDBJ databases">
        <title>Oceanihabitans testaceum sp. nov., isolated from marine sediment.</title>
        <authorList>
            <person name="Li C.-M."/>
        </authorList>
    </citation>
    <scope>NUCLEOTIDE SEQUENCE [LARGE SCALE GENOMIC DNA]</scope>
    <source>
        <strain evidence="1 2">S9-10</strain>
    </source>
</reference>
<name>A0A368P2T7_9FLAO</name>
<sequence length="178" mass="20678">MISIGIILRTIPQQTIHEHVGRNMRKILIPIIILLISCSDKKSEPKKTATELDKNWTEFNTKDSIPELLTLTLKKVLKNDFEIANPNEEFNKTDVIINDSIPTRQLRLLSRKNRLWRIAYIQGGFGKHYVYAECEIINDSISDFKISQSNLRLENNDSIDKYLADKKLEPKKVKIIMK</sequence>
<organism evidence="1 2">
    <name type="scientific">Oceanihabitans sediminis</name>
    <dbReference type="NCBI Taxonomy" id="1812012"/>
    <lineage>
        <taxon>Bacteria</taxon>
        <taxon>Pseudomonadati</taxon>
        <taxon>Bacteroidota</taxon>
        <taxon>Flavobacteriia</taxon>
        <taxon>Flavobacteriales</taxon>
        <taxon>Flavobacteriaceae</taxon>
        <taxon>Oceanihabitans</taxon>
    </lineage>
</organism>
<accession>A0A368P2T7</accession>
<evidence type="ECO:0000313" key="1">
    <source>
        <dbReference type="EMBL" id="RCU56374.1"/>
    </source>
</evidence>
<dbReference type="AlphaFoldDB" id="A0A368P2T7"/>
<gene>
    <name evidence="1" type="ORF">DU428_13195</name>
</gene>
<protein>
    <submittedName>
        <fullName evidence="1">Uncharacterized protein</fullName>
    </submittedName>
</protein>
<dbReference type="Proteomes" id="UP000252249">
    <property type="component" value="Unassembled WGS sequence"/>
</dbReference>
<proteinExistence type="predicted"/>
<dbReference type="EMBL" id="QPIG01000008">
    <property type="protein sequence ID" value="RCU56374.1"/>
    <property type="molecule type" value="Genomic_DNA"/>
</dbReference>
<evidence type="ECO:0000313" key="2">
    <source>
        <dbReference type="Proteomes" id="UP000252249"/>
    </source>
</evidence>